<dbReference type="AlphaFoldDB" id="A0A9P5TDY4"/>
<feature type="region of interest" description="Disordered" evidence="1">
    <location>
        <begin position="80"/>
        <end position="111"/>
    </location>
</feature>
<feature type="transmembrane region" description="Helical" evidence="2">
    <location>
        <begin position="20"/>
        <end position="41"/>
    </location>
</feature>
<comment type="caution">
    <text evidence="3">The sequence shown here is derived from an EMBL/GenBank/DDBJ whole genome shotgun (WGS) entry which is preliminary data.</text>
</comment>
<dbReference type="Proteomes" id="UP000759537">
    <property type="component" value="Unassembled WGS sequence"/>
</dbReference>
<reference evidence="3" key="2">
    <citation type="journal article" date="2020" name="Nat. Commun.">
        <title>Large-scale genome sequencing of mycorrhizal fungi provides insights into the early evolution of symbiotic traits.</title>
        <authorList>
            <person name="Miyauchi S."/>
            <person name="Kiss E."/>
            <person name="Kuo A."/>
            <person name="Drula E."/>
            <person name="Kohler A."/>
            <person name="Sanchez-Garcia M."/>
            <person name="Morin E."/>
            <person name="Andreopoulos B."/>
            <person name="Barry K.W."/>
            <person name="Bonito G."/>
            <person name="Buee M."/>
            <person name="Carver A."/>
            <person name="Chen C."/>
            <person name="Cichocki N."/>
            <person name="Clum A."/>
            <person name="Culley D."/>
            <person name="Crous P.W."/>
            <person name="Fauchery L."/>
            <person name="Girlanda M."/>
            <person name="Hayes R.D."/>
            <person name="Keri Z."/>
            <person name="LaButti K."/>
            <person name="Lipzen A."/>
            <person name="Lombard V."/>
            <person name="Magnuson J."/>
            <person name="Maillard F."/>
            <person name="Murat C."/>
            <person name="Nolan M."/>
            <person name="Ohm R.A."/>
            <person name="Pangilinan J."/>
            <person name="Pereira M.F."/>
            <person name="Perotto S."/>
            <person name="Peter M."/>
            <person name="Pfister S."/>
            <person name="Riley R."/>
            <person name="Sitrit Y."/>
            <person name="Stielow J.B."/>
            <person name="Szollosi G."/>
            <person name="Zifcakova L."/>
            <person name="Stursova M."/>
            <person name="Spatafora J.W."/>
            <person name="Tedersoo L."/>
            <person name="Vaario L.M."/>
            <person name="Yamada A."/>
            <person name="Yan M."/>
            <person name="Wang P."/>
            <person name="Xu J."/>
            <person name="Bruns T."/>
            <person name="Baldrian P."/>
            <person name="Vilgalys R."/>
            <person name="Dunand C."/>
            <person name="Henrissat B."/>
            <person name="Grigoriev I.V."/>
            <person name="Hibbett D."/>
            <person name="Nagy L.G."/>
            <person name="Martin F.M."/>
        </authorList>
    </citation>
    <scope>NUCLEOTIDE SEQUENCE</scope>
    <source>
        <strain evidence="3">Prilba</strain>
    </source>
</reference>
<keyword evidence="4" id="KW-1185">Reference proteome</keyword>
<dbReference type="EMBL" id="WHVB01000002">
    <property type="protein sequence ID" value="KAF8486409.1"/>
    <property type="molecule type" value="Genomic_DNA"/>
</dbReference>
<keyword evidence="2" id="KW-1133">Transmembrane helix</keyword>
<gene>
    <name evidence="3" type="ORF">DFH94DRAFT_679098</name>
</gene>
<evidence type="ECO:0000256" key="1">
    <source>
        <dbReference type="SAM" id="MobiDB-lite"/>
    </source>
</evidence>
<keyword evidence="2" id="KW-0812">Transmembrane</keyword>
<organism evidence="3 4">
    <name type="scientific">Russula ochroleuca</name>
    <dbReference type="NCBI Taxonomy" id="152965"/>
    <lineage>
        <taxon>Eukaryota</taxon>
        <taxon>Fungi</taxon>
        <taxon>Dikarya</taxon>
        <taxon>Basidiomycota</taxon>
        <taxon>Agaricomycotina</taxon>
        <taxon>Agaricomycetes</taxon>
        <taxon>Russulales</taxon>
        <taxon>Russulaceae</taxon>
        <taxon>Russula</taxon>
    </lineage>
</organism>
<sequence>MLPRRSTSLSAPHAPPTPRLGSARALIVITATFAPPIITMVHGPRRRRPHQHEKALAANSGTRWTLRCTENRSMQIGQIDVPGYSTRPCRGEEGGVPPPARPALEDNSDGSVNMAILKPSTPAPFKLFFSA</sequence>
<name>A0A9P5TDY4_9AGAM</name>
<protein>
    <submittedName>
        <fullName evidence="3">Uncharacterized protein</fullName>
    </submittedName>
</protein>
<evidence type="ECO:0000313" key="4">
    <source>
        <dbReference type="Proteomes" id="UP000759537"/>
    </source>
</evidence>
<reference evidence="3" key="1">
    <citation type="submission" date="2019-10" db="EMBL/GenBank/DDBJ databases">
        <authorList>
            <consortium name="DOE Joint Genome Institute"/>
            <person name="Kuo A."/>
            <person name="Miyauchi S."/>
            <person name="Kiss E."/>
            <person name="Drula E."/>
            <person name="Kohler A."/>
            <person name="Sanchez-Garcia M."/>
            <person name="Andreopoulos B."/>
            <person name="Barry K.W."/>
            <person name="Bonito G."/>
            <person name="Buee M."/>
            <person name="Carver A."/>
            <person name="Chen C."/>
            <person name="Cichocki N."/>
            <person name="Clum A."/>
            <person name="Culley D."/>
            <person name="Crous P.W."/>
            <person name="Fauchery L."/>
            <person name="Girlanda M."/>
            <person name="Hayes R."/>
            <person name="Keri Z."/>
            <person name="LaButti K."/>
            <person name="Lipzen A."/>
            <person name="Lombard V."/>
            <person name="Magnuson J."/>
            <person name="Maillard F."/>
            <person name="Morin E."/>
            <person name="Murat C."/>
            <person name="Nolan M."/>
            <person name="Ohm R."/>
            <person name="Pangilinan J."/>
            <person name="Pereira M."/>
            <person name="Perotto S."/>
            <person name="Peter M."/>
            <person name="Riley R."/>
            <person name="Sitrit Y."/>
            <person name="Stielow B."/>
            <person name="Szollosi G."/>
            <person name="Zifcakova L."/>
            <person name="Stursova M."/>
            <person name="Spatafora J.W."/>
            <person name="Tedersoo L."/>
            <person name="Vaario L.-M."/>
            <person name="Yamada A."/>
            <person name="Yan M."/>
            <person name="Wang P."/>
            <person name="Xu J."/>
            <person name="Bruns T."/>
            <person name="Baldrian P."/>
            <person name="Vilgalys R."/>
            <person name="Henrissat B."/>
            <person name="Grigoriev I.V."/>
            <person name="Hibbett D."/>
            <person name="Nagy L.G."/>
            <person name="Martin F.M."/>
        </authorList>
    </citation>
    <scope>NUCLEOTIDE SEQUENCE</scope>
    <source>
        <strain evidence="3">Prilba</strain>
    </source>
</reference>
<evidence type="ECO:0000256" key="2">
    <source>
        <dbReference type="SAM" id="Phobius"/>
    </source>
</evidence>
<evidence type="ECO:0000313" key="3">
    <source>
        <dbReference type="EMBL" id="KAF8486409.1"/>
    </source>
</evidence>
<proteinExistence type="predicted"/>
<accession>A0A9P5TDY4</accession>
<keyword evidence="2" id="KW-0472">Membrane</keyword>